<dbReference type="Pfam" id="PF05930">
    <property type="entry name" value="Phage_AlpA"/>
    <property type="match status" value="1"/>
</dbReference>
<dbReference type="Gene3D" id="1.10.238.160">
    <property type="match status" value="1"/>
</dbReference>
<accession>A0A380TY87</accession>
<proteinExistence type="predicted"/>
<dbReference type="OrthoDB" id="8455288at2"/>
<sequence length="76" mass="8732">MSNSQINLPPKPEPVKAVWGSTDDVMTMIGFKRTKLNALRKEDTTFPKPIILSKNHIRWNLSEIQQWISAQEAKRA</sequence>
<organism evidence="1 2">
    <name type="scientific">[Actinobacillus] rossii</name>
    <dbReference type="NCBI Taxonomy" id="123820"/>
    <lineage>
        <taxon>Bacteria</taxon>
        <taxon>Pseudomonadati</taxon>
        <taxon>Pseudomonadota</taxon>
        <taxon>Gammaproteobacteria</taxon>
        <taxon>Pasteurellales</taxon>
        <taxon>Pasteurellaceae</taxon>
    </lineage>
</organism>
<dbReference type="AlphaFoldDB" id="A0A380TY87"/>
<evidence type="ECO:0000313" key="1">
    <source>
        <dbReference type="EMBL" id="SUT93021.1"/>
    </source>
</evidence>
<protein>
    <submittedName>
        <fullName evidence="1">Predicted transcriptional regulator</fullName>
    </submittedName>
</protein>
<dbReference type="InterPro" id="IPR010260">
    <property type="entry name" value="AlpA"/>
</dbReference>
<evidence type="ECO:0000313" key="2">
    <source>
        <dbReference type="Proteomes" id="UP000254649"/>
    </source>
</evidence>
<gene>
    <name evidence="1" type="ORF">NCTC10801_01863</name>
</gene>
<keyword evidence="2" id="KW-1185">Reference proteome</keyword>
<dbReference type="EMBL" id="UFRQ01000003">
    <property type="protein sequence ID" value="SUT93021.1"/>
    <property type="molecule type" value="Genomic_DNA"/>
</dbReference>
<dbReference type="Proteomes" id="UP000254649">
    <property type="component" value="Unassembled WGS sequence"/>
</dbReference>
<reference evidence="1 2" key="1">
    <citation type="submission" date="2018-06" db="EMBL/GenBank/DDBJ databases">
        <authorList>
            <consortium name="Pathogen Informatics"/>
            <person name="Doyle S."/>
        </authorList>
    </citation>
    <scope>NUCLEOTIDE SEQUENCE [LARGE SCALE GENOMIC DNA]</scope>
    <source>
        <strain evidence="1 2">NCTC10801</strain>
    </source>
</reference>
<name>A0A380TY87_9PAST</name>